<feature type="compositionally biased region" description="Basic and acidic residues" evidence="2">
    <location>
        <begin position="195"/>
        <end position="206"/>
    </location>
</feature>
<gene>
    <name evidence="4" type="ORF">AAFF_G00138060</name>
</gene>
<comment type="caution">
    <text evidence="4">The sequence shown here is derived from an EMBL/GenBank/DDBJ whole genome shotgun (WGS) entry which is preliminary data.</text>
</comment>
<organism evidence="4 5">
    <name type="scientific">Aldrovandia affinis</name>
    <dbReference type="NCBI Taxonomy" id="143900"/>
    <lineage>
        <taxon>Eukaryota</taxon>
        <taxon>Metazoa</taxon>
        <taxon>Chordata</taxon>
        <taxon>Craniata</taxon>
        <taxon>Vertebrata</taxon>
        <taxon>Euteleostomi</taxon>
        <taxon>Actinopterygii</taxon>
        <taxon>Neopterygii</taxon>
        <taxon>Teleostei</taxon>
        <taxon>Notacanthiformes</taxon>
        <taxon>Halosauridae</taxon>
        <taxon>Aldrovandia</taxon>
    </lineage>
</organism>
<dbReference type="Proteomes" id="UP001221898">
    <property type="component" value="Unassembled WGS sequence"/>
</dbReference>
<evidence type="ECO:0000256" key="2">
    <source>
        <dbReference type="SAM" id="MobiDB-lite"/>
    </source>
</evidence>
<feature type="region of interest" description="Disordered" evidence="2">
    <location>
        <begin position="195"/>
        <end position="230"/>
    </location>
</feature>
<dbReference type="PANTHER" id="PTHR16046:SF9">
    <property type="entry name" value="SMC5-SMC6 COMPLEX LOCALIZATION FACTOR PROTEIN 2"/>
    <property type="match status" value="1"/>
</dbReference>
<feature type="region of interest" description="Disordered" evidence="2">
    <location>
        <begin position="734"/>
        <end position="783"/>
    </location>
</feature>
<evidence type="ECO:0000313" key="5">
    <source>
        <dbReference type="Proteomes" id="UP001221898"/>
    </source>
</evidence>
<accession>A0AAD7TBV4</accession>
<dbReference type="EMBL" id="JAINUG010000002">
    <property type="protein sequence ID" value="KAJ8418097.1"/>
    <property type="molecule type" value="Genomic_DNA"/>
</dbReference>
<feature type="compositionally biased region" description="Polar residues" evidence="2">
    <location>
        <begin position="102"/>
        <end position="129"/>
    </location>
</feature>
<keyword evidence="5" id="KW-1185">Reference proteome</keyword>
<protein>
    <recommendedName>
        <fullName evidence="3">Coiled-coil SMC6 And NSE5 INteracting (CANIN) domain-containing protein</fullName>
    </recommendedName>
</protein>
<evidence type="ECO:0000313" key="4">
    <source>
        <dbReference type="EMBL" id="KAJ8418097.1"/>
    </source>
</evidence>
<dbReference type="Pfam" id="PF14816">
    <property type="entry name" value="CANIN"/>
    <property type="match status" value="1"/>
</dbReference>
<dbReference type="InterPro" id="IPR026161">
    <property type="entry name" value="FAM178"/>
</dbReference>
<dbReference type="InterPro" id="IPR044276">
    <property type="entry name" value="CANIN_dom"/>
</dbReference>
<name>A0AAD7TBV4_9TELE</name>
<dbReference type="PANTHER" id="PTHR16046">
    <property type="entry name" value="SMC5-SMC6 COMPLEX LOCALIZATION FACTOR 2"/>
    <property type="match status" value="1"/>
</dbReference>
<sequence length="783" mass="87281">MPPAQVTGQHPEACPCLAPKQLPARQGLDPPCREGKEGGAFHCRSPVQQGPLPDKGGPKGSPPLELCSRRQPDLGAANGLSPPTSSSRPIRAAQPQRERRSSTSNRDTSVCTPSTAKVATKHLNTSTSPPVRAASGTEDSPNTSPPLGCASPDVAEDGALSDLELHLGAYAGRGSSSASSSSSEDEPLLSLKEILERSVRPPHTPDKAAFSEPSTPIQKLPAPTGKSRPVNYKNTLEQMLKDKEENQRLKEIELKLLVTCKEDLLKLAEEEDGDDITEEAISHEHRAILKRFSVVSNGIPDVHPGEEVFTLSNFGRLFSQHSLDLRRCAVTPQNPAQKTLLQASPEEQLFLIGSGLLLKAYRSSPCQPAVTSWLFQMMSVHLDRRTSTQILRSMKDIALIAADQIVMSKSRTFEVWMPSVQDVALIFLNMGVPFVTLFSLEALQPPFSEGDILQSTNFCSEEDSSRNKLNRDSFPEHNFENVIKYLALCVALCPRAYTDQELLLLLTVVCRVSLETRLQLLPTEDVCWLLYHLVNNMRDWDSQLPQICLALTDMTEDHHNLRRLVQLLPDHKRGKQLRKHLSVSIISKLLNHRCTYKPVNAEFQLSALLRYLPRMRPSALLSAFFPGKKKKKKKEEEEEDRMEGEVCAMSQDQQAYYLCYSLLALANEASNFDTFPSTQKDPLRLLSAQLDKYIKSEIREGEQWLYRSKVKDFVARISTRWQMLLHKSRPMQGKLHDYWQPPPEDMVSSSQESQQGEPQADETAINIVSPVTTQTETDGAAGD</sequence>
<feature type="region of interest" description="Disordered" evidence="2">
    <location>
        <begin position="1"/>
        <end position="156"/>
    </location>
</feature>
<evidence type="ECO:0000256" key="1">
    <source>
        <dbReference type="ARBA" id="ARBA00010311"/>
    </source>
</evidence>
<reference evidence="4" key="1">
    <citation type="journal article" date="2023" name="Science">
        <title>Genome structures resolve the early diversification of teleost fishes.</title>
        <authorList>
            <person name="Parey E."/>
            <person name="Louis A."/>
            <person name="Montfort J."/>
            <person name="Bouchez O."/>
            <person name="Roques C."/>
            <person name="Iampietro C."/>
            <person name="Lluch J."/>
            <person name="Castinel A."/>
            <person name="Donnadieu C."/>
            <person name="Desvignes T."/>
            <person name="Floi Bucao C."/>
            <person name="Jouanno E."/>
            <person name="Wen M."/>
            <person name="Mejri S."/>
            <person name="Dirks R."/>
            <person name="Jansen H."/>
            <person name="Henkel C."/>
            <person name="Chen W.J."/>
            <person name="Zahm M."/>
            <person name="Cabau C."/>
            <person name="Klopp C."/>
            <person name="Thompson A.W."/>
            <person name="Robinson-Rechavi M."/>
            <person name="Braasch I."/>
            <person name="Lecointre G."/>
            <person name="Bobe J."/>
            <person name="Postlethwait J.H."/>
            <person name="Berthelot C."/>
            <person name="Roest Crollius H."/>
            <person name="Guiguen Y."/>
        </authorList>
    </citation>
    <scope>NUCLEOTIDE SEQUENCE</scope>
    <source>
        <strain evidence="4">NC1722</strain>
    </source>
</reference>
<proteinExistence type="inferred from homology"/>
<comment type="similarity">
    <text evidence="1">Belongs to the FAM178 family.</text>
</comment>
<feature type="domain" description="Coiled-coil SMC6 And NSE5 INteracting (CANIN)" evidence="3">
    <location>
        <begin position="226"/>
        <end position="595"/>
    </location>
</feature>
<feature type="compositionally biased region" description="Low complexity" evidence="2">
    <location>
        <begin position="748"/>
        <end position="758"/>
    </location>
</feature>
<dbReference type="AlphaFoldDB" id="A0AAD7TBV4"/>
<evidence type="ECO:0000259" key="3">
    <source>
        <dbReference type="Pfam" id="PF14816"/>
    </source>
</evidence>